<feature type="transmembrane region" description="Helical" evidence="2">
    <location>
        <begin position="34"/>
        <end position="52"/>
    </location>
</feature>
<dbReference type="PANTHER" id="PTHR10151:SF120">
    <property type="entry name" value="BIS(5'-ADENOSYL)-TRIPHOSPHATASE"/>
    <property type="match status" value="1"/>
</dbReference>
<dbReference type="GO" id="GO:0017111">
    <property type="term" value="F:ribonucleoside triphosphate phosphatase activity"/>
    <property type="evidence" value="ECO:0007669"/>
    <property type="project" value="TreeGrafter"/>
</dbReference>
<name>A0A9W8GB06_9FUNG</name>
<dbReference type="GO" id="GO:0047429">
    <property type="term" value="F:nucleoside triphosphate diphosphatase activity"/>
    <property type="evidence" value="ECO:0007669"/>
    <property type="project" value="TreeGrafter"/>
</dbReference>
<evidence type="ECO:0000256" key="2">
    <source>
        <dbReference type="SAM" id="Phobius"/>
    </source>
</evidence>
<dbReference type="Pfam" id="PF01663">
    <property type="entry name" value="Phosphodiest"/>
    <property type="match status" value="1"/>
</dbReference>
<protein>
    <submittedName>
        <fullName evidence="3">Uncharacterized protein</fullName>
    </submittedName>
</protein>
<reference evidence="3" key="1">
    <citation type="submission" date="2022-07" db="EMBL/GenBank/DDBJ databases">
        <title>Phylogenomic reconstructions and comparative analyses of Kickxellomycotina fungi.</title>
        <authorList>
            <person name="Reynolds N.K."/>
            <person name="Stajich J.E."/>
            <person name="Barry K."/>
            <person name="Grigoriev I.V."/>
            <person name="Crous P."/>
            <person name="Smith M.E."/>
        </authorList>
    </citation>
    <scope>NUCLEOTIDE SEQUENCE</scope>
    <source>
        <strain evidence="3">NRRL 3115</strain>
    </source>
</reference>
<evidence type="ECO:0000256" key="1">
    <source>
        <dbReference type="SAM" id="MobiDB-lite"/>
    </source>
</evidence>
<keyword evidence="2" id="KW-0472">Membrane</keyword>
<dbReference type="InterPro" id="IPR002591">
    <property type="entry name" value="Phosphodiest/P_Trfase"/>
</dbReference>
<dbReference type="Gene3D" id="3.30.1360.180">
    <property type="match status" value="1"/>
</dbReference>
<sequence length="543" mass="60691">MNIGEKDTQAGANSRPPHFLHGQRRPRKLRITRLLLAIIPAGVMLFCLSTYLHRGSNCSTKSSAGESKPHAEHQLLSNGTHWFRPTLVLVSVDGFRADYLDRGVTPELLRLGQKGLRADYMIPSFPSLTFPNHYTIVTGLYPGSHGIVSNEFFDTQTNDTFFYKDPLKSIDSKWWGGEPIWVTAEKQGLRAGINMWPGSMATICGHKPSYVVPFSDNVEPRLKTQKVLEWLDLPFDKRPAFLATYMPEVDSTAHKLGPNDQKVNEAVRLVDSALGNLWSEIARRNLTNIVNLMVVSDHGMAEGQSGLNAIYIDDYIDTSQLQGIYGWPLGGLQVKDSADVGAMYATLKRASAGQPWDVYLRDDIPSRFHYTYKSRIAPIYVISRVPYYVTTRKESALYSLGKPMGVHGYDNMHPLMRATFVAVGPAFRSRTAQAPPTPRLFVEPHVNLTALGMPGSQISDITAMQDYLELLRSAVVSRPGAVATGHHVYDYLWGDGRRNEAELRNIRHPPFENVELYGLMAKILGVVPAPNNGTADFARWWLH</sequence>
<proteinExistence type="predicted"/>
<dbReference type="InterPro" id="IPR017850">
    <property type="entry name" value="Alkaline_phosphatase_core_sf"/>
</dbReference>
<feature type="region of interest" description="Disordered" evidence="1">
    <location>
        <begin position="1"/>
        <end position="24"/>
    </location>
</feature>
<dbReference type="PANTHER" id="PTHR10151">
    <property type="entry name" value="ECTONUCLEOTIDE PYROPHOSPHATASE/PHOSPHODIESTERASE"/>
    <property type="match status" value="1"/>
</dbReference>
<dbReference type="AlphaFoldDB" id="A0A9W8GB06"/>
<dbReference type="CDD" id="cd16018">
    <property type="entry name" value="Enpp"/>
    <property type="match status" value="1"/>
</dbReference>
<evidence type="ECO:0000313" key="3">
    <source>
        <dbReference type="EMBL" id="KAJ2679828.1"/>
    </source>
</evidence>
<comment type="caution">
    <text evidence="3">The sequence shown here is derived from an EMBL/GenBank/DDBJ whole genome shotgun (WGS) entry which is preliminary data.</text>
</comment>
<keyword evidence="2" id="KW-1133">Transmembrane helix</keyword>
<evidence type="ECO:0000313" key="4">
    <source>
        <dbReference type="Proteomes" id="UP001151518"/>
    </source>
</evidence>
<organism evidence="3 4">
    <name type="scientific">Coemansia spiralis</name>
    <dbReference type="NCBI Taxonomy" id="417178"/>
    <lineage>
        <taxon>Eukaryota</taxon>
        <taxon>Fungi</taxon>
        <taxon>Fungi incertae sedis</taxon>
        <taxon>Zoopagomycota</taxon>
        <taxon>Kickxellomycotina</taxon>
        <taxon>Kickxellomycetes</taxon>
        <taxon>Kickxellales</taxon>
        <taxon>Kickxellaceae</taxon>
        <taxon>Coemansia</taxon>
    </lineage>
</organism>
<keyword evidence="2" id="KW-0812">Transmembrane</keyword>
<dbReference type="Proteomes" id="UP001151518">
    <property type="component" value="Unassembled WGS sequence"/>
</dbReference>
<gene>
    <name evidence="3" type="ORF">GGI25_001280</name>
</gene>
<dbReference type="GO" id="GO:0009141">
    <property type="term" value="P:nucleoside triphosphate metabolic process"/>
    <property type="evidence" value="ECO:0007669"/>
    <property type="project" value="TreeGrafter"/>
</dbReference>
<dbReference type="EMBL" id="JANBTW010000009">
    <property type="protein sequence ID" value="KAJ2679828.1"/>
    <property type="molecule type" value="Genomic_DNA"/>
</dbReference>
<accession>A0A9W8GB06</accession>
<dbReference type="SUPFAM" id="SSF53649">
    <property type="entry name" value="Alkaline phosphatase-like"/>
    <property type="match status" value="1"/>
</dbReference>
<dbReference type="Gene3D" id="3.40.720.10">
    <property type="entry name" value="Alkaline Phosphatase, subunit A"/>
    <property type="match status" value="1"/>
</dbReference>
<dbReference type="OrthoDB" id="415411at2759"/>